<accession>A0AAV5JAN5</accession>
<dbReference type="Proteomes" id="UP001054252">
    <property type="component" value="Unassembled WGS sequence"/>
</dbReference>
<protein>
    <submittedName>
        <fullName evidence="1">Uncharacterized protein</fullName>
    </submittedName>
</protein>
<gene>
    <name evidence="1" type="ORF">SLEP1_g20125</name>
</gene>
<keyword evidence="2" id="KW-1185">Reference proteome</keyword>
<dbReference type="AlphaFoldDB" id="A0AAV5JAN5"/>
<comment type="caution">
    <text evidence="1">The sequence shown here is derived from an EMBL/GenBank/DDBJ whole genome shotgun (WGS) entry which is preliminary data.</text>
</comment>
<evidence type="ECO:0000313" key="1">
    <source>
        <dbReference type="EMBL" id="GKV08504.1"/>
    </source>
</evidence>
<name>A0AAV5JAN5_9ROSI</name>
<reference evidence="1 2" key="1">
    <citation type="journal article" date="2021" name="Commun. Biol.">
        <title>The genome of Shorea leprosula (Dipterocarpaceae) highlights the ecological relevance of drought in aseasonal tropical rainforests.</title>
        <authorList>
            <person name="Ng K.K.S."/>
            <person name="Kobayashi M.J."/>
            <person name="Fawcett J.A."/>
            <person name="Hatakeyama M."/>
            <person name="Paape T."/>
            <person name="Ng C.H."/>
            <person name="Ang C.C."/>
            <person name="Tnah L.H."/>
            <person name="Lee C.T."/>
            <person name="Nishiyama T."/>
            <person name="Sese J."/>
            <person name="O'Brien M.J."/>
            <person name="Copetti D."/>
            <person name="Mohd Noor M.I."/>
            <person name="Ong R.C."/>
            <person name="Putra M."/>
            <person name="Sireger I.Z."/>
            <person name="Indrioko S."/>
            <person name="Kosugi Y."/>
            <person name="Izuno A."/>
            <person name="Isagi Y."/>
            <person name="Lee S.L."/>
            <person name="Shimizu K.K."/>
        </authorList>
    </citation>
    <scope>NUCLEOTIDE SEQUENCE [LARGE SCALE GENOMIC DNA]</scope>
    <source>
        <strain evidence="1">214</strain>
    </source>
</reference>
<sequence>MELFICKESEDNGSQHFSGYLTFTEAFKNGFCQ</sequence>
<dbReference type="EMBL" id="BPVZ01000029">
    <property type="protein sequence ID" value="GKV08504.1"/>
    <property type="molecule type" value="Genomic_DNA"/>
</dbReference>
<proteinExistence type="predicted"/>
<evidence type="ECO:0000313" key="2">
    <source>
        <dbReference type="Proteomes" id="UP001054252"/>
    </source>
</evidence>
<organism evidence="1 2">
    <name type="scientific">Rubroshorea leprosula</name>
    <dbReference type="NCBI Taxonomy" id="152421"/>
    <lineage>
        <taxon>Eukaryota</taxon>
        <taxon>Viridiplantae</taxon>
        <taxon>Streptophyta</taxon>
        <taxon>Embryophyta</taxon>
        <taxon>Tracheophyta</taxon>
        <taxon>Spermatophyta</taxon>
        <taxon>Magnoliopsida</taxon>
        <taxon>eudicotyledons</taxon>
        <taxon>Gunneridae</taxon>
        <taxon>Pentapetalae</taxon>
        <taxon>rosids</taxon>
        <taxon>malvids</taxon>
        <taxon>Malvales</taxon>
        <taxon>Dipterocarpaceae</taxon>
        <taxon>Rubroshorea</taxon>
    </lineage>
</organism>